<dbReference type="Proteomes" id="UP000198521">
    <property type="component" value="Unassembled WGS sequence"/>
</dbReference>
<reference evidence="1 2" key="1">
    <citation type="submission" date="2016-10" db="EMBL/GenBank/DDBJ databases">
        <authorList>
            <person name="de Groot N.N."/>
        </authorList>
    </citation>
    <scope>NUCLEOTIDE SEQUENCE [LARGE SCALE GENOMIC DNA]</scope>
    <source>
        <strain evidence="1 2">DSM 25232</strain>
    </source>
</reference>
<dbReference type="EMBL" id="FOAB01000002">
    <property type="protein sequence ID" value="SEK81809.1"/>
    <property type="molecule type" value="Genomic_DNA"/>
</dbReference>
<sequence>MSEQVSWSRNSFFITEEKKYKYLGGYLTIDDFKIRIPSIGLKRKFTTITLLSIFEINEVYINDSYLLILHFEGGKRNISSNLMSKKDEYLEVKKLILIKSNNNNIS</sequence>
<evidence type="ECO:0000313" key="2">
    <source>
        <dbReference type="Proteomes" id="UP000198521"/>
    </source>
</evidence>
<proteinExistence type="predicted"/>
<evidence type="ECO:0000313" key="1">
    <source>
        <dbReference type="EMBL" id="SEK81809.1"/>
    </source>
</evidence>
<dbReference type="OrthoDB" id="9887117at2"/>
<dbReference type="RefSeq" id="WP_091406620.1">
    <property type="nucleotide sequence ID" value="NZ_FOAB01000002.1"/>
</dbReference>
<keyword evidence="2" id="KW-1185">Reference proteome</keyword>
<dbReference type="AlphaFoldDB" id="A0A1H7K4R0"/>
<gene>
    <name evidence="1" type="ORF">SAMN04487910_1203</name>
</gene>
<organism evidence="1 2">
    <name type="scientific">Aquimarina amphilecti</name>
    <dbReference type="NCBI Taxonomy" id="1038014"/>
    <lineage>
        <taxon>Bacteria</taxon>
        <taxon>Pseudomonadati</taxon>
        <taxon>Bacteroidota</taxon>
        <taxon>Flavobacteriia</taxon>
        <taxon>Flavobacteriales</taxon>
        <taxon>Flavobacteriaceae</taxon>
        <taxon>Aquimarina</taxon>
    </lineage>
</organism>
<accession>A0A1H7K4R0</accession>
<name>A0A1H7K4R0_AQUAM</name>
<dbReference type="STRING" id="1038014.SAMN04487910_1203"/>
<protein>
    <submittedName>
        <fullName evidence="1">Uncharacterized protein</fullName>
    </submittedName>
</protein>